<gene>
    <name evidence="7" type="ORF">CIL03_06160</name>
</gene>
<dbReference type="RefSeq" id="WP_094884670.1">
    <property type="nucleotide sequence ID" value="NZ_NPMS01000002.1"/>
</dbReference>
<accession>A0A265NCV2</accession>
<evidence type="ECO:0000256" key="4">
    <source>
        <dbReference type="ARBA" id="ARBA00023002"/>
    </source>
</evidence>
<comment type="cofactor">
    <cofactor evidence="6">
        <name>heme</name>
        <dbReference type="ChEBI" id="CHEBI:30413"/>
    </cofactor>
</comment>
<keyword evidence="2 6" id="KW-0349">Heme</keyword>
<dbReference type="CDD" id="cd11067">
    <property type="entry name" value="CYP152"/>
    <property type="match status" value="1"/>
</dbReference>
<evidence type="ECO:0000313" key="8">
    <source>
        <dbReference type="Proteomes" id="UP000216498"/>
    </source>
</evidence>
<dbReference type="GO" id="GO:0016705">
    <property type="term" value="F:oxidoreductase activity, acting on paired donors, with incorporation or reduction of molecular oxygen"/>
    <property type="evidence" value="ECO:0007669"/>
    <property type="project" value="InterPro"/>
</dbReference>
<sequence>MTSLIPQEKGIDHTLALLSEGFRFIPNRLRNYDTDIFQTRLLGQKVICISGKEAANVFYDNELFQRKDAAPKRIQKTLFGEGGVQGMDDAAHSHRKELFMSLMTPERLQVLNNLTNEHWEISLDKWQEMDQIILFHEAEELMCRVACRWAGVPLKANELKQRTEDLSAMIDAFGASGPRHLQGRTARRRSEAWIKFVITKVRTGKWSADEDTALYKIAWHEDPNGNLLDLKTAAVELLNILRPIVAIGRYITFGALALHEHPETREKLQSDTDNYSQMFVQEVRRFYPFGPFLGARVRKDFTWNQHDFQKGTLVLLDIYGANHSSELWENPEQFRPERFHDWEGSPFDFIPQGGGDYLKGHRCAGEWITIEAMKTSLSFLVKQIDYEVPDQDLSYSMVRMPTIPKSRFVIRNIRGKQ</sequence>
<name>A0A265NCV2_9BACI</name>
<dbReference type="PANTHER" id="PTHR24302:SF15">
    <property type="entry name" value="FATTY-ACID PEROXYGENASE"/>
    <property type="match status" value="1"/>
</dbReference>
<keyword evidence="4" id="KW-0560">Oxidoreductase</keyword>
<reference evidence="7 8" key="1">
    <citation type="submission" date="2017-08" db="EMBL/GenBank/DDBJ databases">
        <title>Virgibacillus indicus sp. nov. and Virgibacillus profoundi sp. nov, two moderately halophilic bacteria isolated from marine sediment by using the Microfluidic Streak Plate.</title>
        <authorList>
            <person name="Xu B."/>
            <person name="Hu B."/>
            <person name="Wang J."/>
            <person name="Zhu Y."/>
            <person name="Huang L."/>
            <person name="Du W."/>
            <person name="Huang Y."/>
        </authorList>
    </citation>
    <scope>NUCLEOTIDE SEQUENCE [LARGE SCALE GENOMIC DNA]</scope>
    <source>
        <strain evidence="7 8">IO3-P2-C2</strain>
    </source>
</reference>
<evidence type="ECO:0000256" key="2">
    <source>
        <dbReference type="ARBA" id="ARBA00022617"/>
    </source>
</evidence>
<dbReference type="PANTHER" id="PTHR24302">
    <property type="entry name" value="CYTOCHROME P450 FAMILY 3"/>
    <property type="match status" value="1"/>
</dbReference>
<keyword evidence="5 6" id="KW-0408">Iron</keyword>
<proteinExistence type="inferred from homology"/>
<keyword evidence="8" id="KW-1185">Reference proteome</keyword>
<evidence type="ECO:0000256" key="1">
    <source>
        <dbReference type="ARBA" id="ARBA00010617"/>
    </source>
</evidence>
<evidence type="ECO:0000256" key="3">
    <source>
        <dbReference type="ARBA" id="ARBA00022723"/>
    </source>
</evidence>
<dbReference type="Pfam" id="PF00067">
    <property type="entry name" value="p450"/>
    <property type="match status" value="1"/>
</dbReference>
<dbReference type="AlphaFoldDB" id="A0A265NCV2"/>
<evidence type="ECO:0000256" key="6">
    <source>
        <dbReference type="PIRSR" id="PIRSR602401-1"/>
    </source>
</evidence>
<comment type="caution">
    <text evidence="7">The sequence shown here is derived from an EMBL/GenBank/DDBJ whole genome shotgun (WGS) entry which is preliminary data.</text>
</comment>
<feature type="binding site" description="axial binding residue" evidence="6">
    <location>
        <position position="363"/>
    </location>
    <ligand>
        <name>heme</name>
        <dbReference type="ChEBI" id="CHEBI:30413"/>
    </ligand>
    <ligandPart>
        <name>Fe</name>
        <dbReference type="ChEBI" id="CHEBI:18248"/>
    </ligandPart>
</feature>
<dbReference type="InterPro" id="IPR002401">
    <property type="entry name" value="Cyt_P450_E_grp-I"/>
</dbReference>
<protein>
    <submittedName>
        <fullName evidence="7">Cytochrome P450</fullName>
    </submittedName>
</protein>
<comment type="similarity">
    <text evidence="1">Belongs to the cytochrome P450 family.</text>
</comment>
<dbReference type="GO" id="GO:0005506">
    <property type="term" value="F:iron ion binding"/>
    <property type="evidence" value="ECO:0007669"/>
    <property type="project" value="InterPro"/>
</dbReference>
<dbReference type="InterPro" id="IPR036396">
    <property type="entry name" value="Cyt_P450_sf"/>
</dbReference>
<dbReference type="SUPFAM" id="SSF48264">
    <property type="entry name" value="Cytochrome P450"/>
    <property type="match status" value="1"/>
</dbReference>
<evidence type="ECO:0000313" key="7">
    <source>
        <dbReference type="EMBL" id="OZU89299.1"/>
    </source>
</evidence>
<dbReference type="Proteomes" id="UP000216498">
    <property type="component" value="Unassembled WGS sequence"/>
</dbReference>
<dbReference type="InterPro" id="IPR001128">
    <property type="entry name" value="Cyt_P450"/>
</dbReference>
<dbReference type="PRINTS" id="PR00463">
    <property type="entry name" value="EP450I"/>
</dbReference>
<keyword evidence="3 6" id="KW-0479">Metal-binding</keyword>
<dbReference type="GO" id="GO:0004497">
    <property type="term" value="F:monooxygenase activity"/>
    <property type="evidence" value="ECO:0007669"/>
    <property type="project" value="InterPro"/>
</dbReference>
<evidence type="ECO:0000256" key="5">
    <source>
        <dbReference type="ARBA" id="ARBA00023004"/>
    </source>
</evidence>
<dbReference type="GO" id="GO:0020037">
    <property type="term" value="F:heme binding"/>
    <property type="evidence" value="ECO:0007669"/>
    <property type="project" value="InterPro"/>
</dbReference>
<dbReference type="Gene3D" id="1.10.630.10">
    <property type="entry name" value="Cytochrome P450"/>
    <property type="match status" value="1"/>
</dbReference>
<dbReference type="OrthoDB" id="9764248at2"/>
<organism evidence="7 8">
    <name type="scientific">Virgibacillus indicus</name>
    <dbReference type="NCBI Taxonomy" id="2024554"/>
    <lineage>
        <taxon>Bacteria</taxon>
        <taxon>Bacillati</taxon>
        <taxon>Bacillota</taxon>
        <taxon>Bacilli</taxon>
        <taxon>Bacillales</taxon>
        <taxon>Bacillaceae</taxon>
        <taxon>Virgibacillus</taxon>
    </lineage>
</organism>
<dbReference type="EMBL" id="NPMS01000002">
    <property type="protein sequence ID" value="OZU89299.1"/>
    <property type="molecule type" value="Genomic_DNA"/>
</dbReference>
<dbReference type="InterPro" id="IPR050705">
    <property type="entry name" value="Cytochrome_P450_3A"/>
</dbReference>